<dbReference type="GO" id="GO:0051082">
    <property type="term" value="F:unfolded protein binding"/>
    <property type="evidence" value="ECO:0007669"/>
    <property type="project" value="InterPro"/>
</dbReference>
<protein>
    <recommendedName>
        <fullName evidence="8">T-complex protein 1 subunit zeta</fullName>
    </recommendedName>
    <alternativeName>
        <fullName evidence="9">CCT-zeta</fullName>
    </alternativeName>
</protein>
<dbReference type="InterPro" id="IPR002194">
    <property type="entry name" value="Chaperonin_TCP-1_CS"/>
</dbReference>
<dbReference type="CDD" id="cd03342">
    <property type="entry name" value="TCP1_zeta"/>
    <property type="match status" value="1"/>
</dbReference>
<dbReference type="Proteomes" id="UP001201980">
    <property type="component" value="Unassembled WGS sequence"/>
</dbReference>
<dbReference type="Gene3D" id="3.30.260.10">
    <property type="entry name" value="TCP-1-like chaperonin intermediate domain"/>
    <property type="match status" value="1"/>
</dbReference>
<evidence type="ECO:0000256" key="7">
    <source>
        <dbReference type="ARBA" id="ARBA00023186"/>
    </source>
</evidence>
<comment type="subcellular location">
    <subcellularLocation>
        <location evidence="1">Cytoplasm</location>
    </subcellularLocation>
</comment>
<dbReference type="InterPro" id="IPR027409">
    <property type="entry name" value="GroEL-like_apical_dom_sf"/>
</dbReference>
<dbReference type="Pfam" id="PF00118">
    <property type="entry name" value="Cpn60_TCP1"/>
    <property type="match status" value="1"/>
</dbReference>
<sequence length="543" mass="59144">MSAAQLLNPKAESRRRGEALKVNISAGEGLQNVLKSNLGPTGTIKMLVDGAGQIKLTKDGNVLLREMQIQNPTAVMIARAATAQDDICGDGTTSVVLLVGEFLKQADRHISEGLHPRIITDGFEIAKAETLKFLDEFQLSREVDRELLLNVARTSLATKLNATLAHKLVPDIVDAVLAIYQAPAKPDLHMVEIMKMQHRSAADTQLIRGLALDHGARHPDMPRRVENAHILVLNVSLEYEKTEVNSSFFYSSADQREKLVESERRFVDAKLKKIVELKKEVCGNDPKKGFVIINQKGIDPMSLDVLAKNGILALRRAKRRNMERLQLICGGTAQNSVDDLSPEVLGWAGLVYEQQLGEEKYTFVEEVKEPKSVTLLIKGPNQHTISQVTDAVRDGLRSVYNMIVDKSVVPGGGAFQVACATHLKSDAFSKTVKGKAKWGVEAFADALLIIPKTLAANAGHDVQDSLAKMQDEVNDGNVCGIDLTTGDPMDAELEGVYDSFRVLRNAIASSSGIASNLLLCDEMLKARQMGRAPGPGGMDAPEM</sequence>
<dbReference type="Gene3D" id="1.10.560.10">
    <property type="entry name" value="GroEL-like equatorial domain"/>
    <property type="match status" value="1"/>
</dbReference>
<evidence type="ECO:0000256" key="8">
    <source>
        <dbReference type="ARBA" id="ARBA00039582"/>
    </source>
</evidence>
<dbReference type="GO" id="GO:0016887">
    <property type="term" value="F:ATP hydrolysis activity"/>
    <property type="evidence" value="ECO:0007669"/>
    <property type="project" value="InterPro"/>
</dbReference>
<dbReference type="InterPro" id="IPR012722">
    <property type="entry name" value="Chap_CCT_zeta"/>
</dbReference>
<dbReference type="NCBIfam" id="TIGR02347">
    <property type="entry name" value="chap_CCT_zeta"/>
    <property type="match status" value="1"/>
</dbReference>
<evidence type="ECO:0000256" key="5">
    <source>
        <dbReference type="ARBA" id="ARBA00022741"/>
    </source>
</evidence>
<evidence type="ECO:0000256" key="3">
    <source>
        <dbReference type="ARBA" id="ARBA00011531"/>
    </source>
</evidence>
<keyword evidence="12" id="KW-1185">Reference proteome</keyword>
<comment type="caution">
    <text evidence="11">The sequence shown here is derived from an EMBL/GenBank/DDBJ whole genome shotgun (WGS) entry which is preliminary data.</text>
</comment>
<dbReference type="PROSITE" id="PS00750">
    <property type="entry name" value="TCP1_1"/>
    <property type="match status" value="1"/>
</dbReference>
<dbReference type="PANTHER" id="PTHR11353">
    <property type="entry name" value="CHAPERONIN"/>
    <property type="match status" value="1"/>
</dbReference>
<dbReference type="PRINTS" id="PR00304">
    <property type="entry name" value="TCOMPLEXTCP1"/>
</dbReference>
<dbReference type="Gene3D" id="3.50.7.10">
    <property type="entry name" value="GroEL"/>
    <property type="match status" value="1"/>
</dbReference>
<dbReference type="SUPFAM" id="SSF52029">
    <property type="entry name" value="GroEL apical domain-like"/>
    <property type="match status" value="1"/>
</dbReference>
<evidence type="ECO:0000256" key="1">
    <source>
        <dbReference type="ARBA" id="ARBA00004496"/>
    </source>
</evidence>
<evidence type="ECO:0000256" key="6">
    <source>
        <dbReference type="ARBA" id="ARBA00022840"/>
    </source>
</evidence>
<dbReference type="EMBL" id="JAKWBI020000208">
    <property type="protein sequence ID" value="KAJ2899070.1"/>
    <property type="molecule type" value="Genomic_DNA"/>
</dbReference>
<proteinExistence type="inferred from homology"/>
<keyword evidence="7 10" id="KW-0143">Chaperone</keyword>
<dbReference type="SUPFAM" id="SSF54849">
    <property type="entry name" value="GroEL-intermediate domain like"/>
    <property type="match status" value="1"/>
</dbReference>
<dbReference type="GO" id="GO:0140662">
    <property type="term" value="F:ATP-dependent protein folding chaperone"/>
    <property type="evidence" value="ECO:0007669"/>
    <property type="project" value="InterPro"/>
</dbReference>
<dbReference type="InterPro" id="IPR027413">
    <property type="entry name" value="GROEL-like_equatorial_sf"/>
</dbReference>
<dbReference type="InterPro" id="IPR053374">
    <property type="entry name" value="TCP-1_chaperonin"/>
</dbReference>
<dbReference type="SUPFAM" id="SSF48592">
    <property type="entry name" value="GroEL equatorial domain-like"/>
    <property type="match status" value="1"/>
</dbReference>
<name>A0AAD5RMY3_9PEZI</name>
<evidence type="ECO:0000313" key="12">
    <source>
        <dbReference type="Proteomes" id="UP001201980"/>
    </source>
</evidence>
<dbReference type="NCBIfam" id="NF041083">
    <property type="entry name" value="thermosome_beta"/>
    <property type="match status" value="1"/>
</dbReference>
<evidence type="ECO:0000256" key="10">
    <source>
        <dbReference type="RuleBase" id="RU004187"/>
    </source>
</evidence>
<organism evidence="11 12">
    <name type="scientific">Zalerion maritima</name>
    <dbReference type="NCBI Taxonomy" id="339359"/>
    <lineage>
        <taxon>Eukaryota</taxon>
        <taxon>Fungi</taxon>
        <taxon>Dikarya</taxon>
        <taxon>Ascomycota</taxon>
        <taxon>Pezizomycotina</taxon>
        <taxon>Sordariomycetes</taxon>
        <taxon>Lulworthiomycetidae</taxon>
        <taxon>Lulworthiales</taxon>
        <taxon>Lulworthiaceae</taxon>
        <taxon>Zalerion</taxon>
    </lineage>
</organism>
<keyword evidence="5 10" id="KW-0547">Nucleotide-binding</keyword>
<reference evidence="11" key="1">
    <citation type="submission" date="2022-07" db="EMBL/GenBank/DDBJ databases">
        <title>Draft genome sequence of Zalerion maritima ATCC 34329, a (micro)plastics degrading marine fungus.</title>
        <authorList>
            <person name="Paco A."/>
            <person name="Goncalves M.F.M."/>
            <person name="Rocha-Santos T.A.P."/>
            <person name="Alves A."/>
        </authorList>
    </citation>
    <scope>NUCLEOTIDE SEQUENCE</scope>
    <source>
        <strain evidence="11">ATCC 34329</strain>
    </source>
</reference>
<gene>
    <name evidence="11" type="ORF">MKZ38_003426</name>
</gene>
<evidence type="ECO:0000313" key="11">
    <source>
        <dbReference type="EMBL" id="KAJ2899070.1"/>
    </source>
</evidence>
<dbReference type="PROSITE" id="PS00751">
    <property type="entry name" value="TCP1_2"/>
    <property type="match status" value="1"/>
</dbReference>
<dbReference type="InterPro" id="IPR027410">
    <property type="entry name" value="TCP-1-like_intermed_sf"/>
</dbReference>
<evidence type="ECO:0000256" key="4">
    <source>
        <dbReference type="ARBA" id="ARBA00022490"/>
    </source>
</evidence>
<dbReference type="GO" id="GO:0005832">
    <property type="term" value="C:chaperonin-containing T-complex"/>
    <property type="evidence" value="ECO:0007669"/>
    <property type="project" value="UniProtKB-ARBA"/>
</dbReference>
<keyword evidence="4" id="KW-0963">Cytoplasm</keyword>
<keyword evidence="6 10" id="KW-0067">ATP-binding</keyword>
<dbReference type="FunFam" id="1.10.560.10:FF:000058">
    <property type="entry name" value="T-complex protein 1 subunit zeta"/>
    <property type="match status" value="1"/>
</dbReference>
<dbReference type="InterPro" id="IPR017998">
    <property type="entry name" value="Chaperone_TCP-1"/>
</dbReference>
<evidence type="ECO:0000256" key="2">
    <source>
        <dbReference type="ARBA" id="ARBA00008020"/>
    </source>
</evidence>
<dbReference type="FunFam" id="3.50.7.10:FF:000004">
    <property type="entry name" value="T-complex protein 1 subunit zeta"/>
    <property type="match status" value="1"/>
</dbReference>
<evidence type="ECO:0000256" key="9">
    <source>
        <dbReference type="ARBA" id="ARBA00044261"/>
    </source>
</evidence>
<dbReference type="AlphaFoldDB" id="A0AAD5RMY3"/>
<dbReference type="GO" id="GO:0005524">
    <property type="term" value="F:ATP binding"/>
    <property type="evidence" value="ECO:0007669"/>
    <property type="project" value="UniProtKB-KW"/>
</dbReference>
<comment type="subunit">
    <text evidence="3">Heterooligomeric complex of about 850 to 900 kDa that forms two stacked rings, 12 to 16 nm in diameter.</text>
</comment>
<accession>A0AAD5RMY3</accession>
<comment type="similarity">
    <text evidence="2 10">Belongs to the TCP-1 chaperonin family.</text>
</comment>
<dbReference type="InterPro" id="IPR002423">
    <property type="entry name" value="Cpn60/GroEL/TCP-1"/>
</dbReference>